<evidence type="ECO:0000256" key="2">
    <source>
        <dbReference type="SAM" id="Phobius"/>
    </source>
</evidence>
<comment type="caution">
    <text evidence="4">The sequence shown here is derived from an EMBL/GenBank/DDBJ whole genome shotgun (WGS) entry which is preliminary data.</text>
</comment>
<keyword evidence="2" id="KW-1133">Transmembrane helix</keyword>
<organism evidence="4 5">
    <name type="scientific">Candidatus Flavonifractor intestinigallinarum</name>
    <dbReference type="NCBI Taxonomy" id="2838586"/>
    <lineage>
        <taxon>Bacteria</taxon>
        <taxon>Bacillati</taxon>
        <taxon>Bacillota</taxon>
        <taxon>Clostridia</taxon>
        <taxon>Eubacteriales</taxon>
        <taxon>Oscillospiraceae</taxon>
        <taxon>Flavonifractor</taxon>
    </lineage>
</organism>
<feature type="transmembrane region" description="Helical" evidence="2">
    <location>
        <begin position="53"/>
        <end position="71"/>
    </location>
</feature>
<dbReference type="Proteomes" id="UP000823921">
    <property type="component" value="Unassembled WGS sequence"/>
</dbReference>
<feature type="transmembrane region" description="Helical" evidence="2">
    <location>
        <begin position="119"/>
        <end position="140"/>
    </location>
</feature>
<dbReference type="Pfam" id="PF04892">
    <property type="entry name" value="VanZ"/>
    <property type="match status" value="1"/>
</dbReference>
<dbReference type="PANTHER" id="PTHR36834">
    <property type="entry name" value="MEMBRANE PROTEIN-RELATED"/>
    <property type="match status" value="1"/>
</dbReference>
<evidence type="ECO:0000313" key="5">
    <source>
        <dbReference type="Proteomes" id="UP000823921"/>
    </source>
</evidence>
<feature type="region of interest" description="Disordered" evidence="1">
    <location>
        <begin position="210"/>
        <end position="229"/>
    </location>
</feature>
<dbReference type="InterPro" id="IPR006976">
    <property type="entry name" value="VanZ-like"/>
</dbReference>
<feature type="transmembrane region" description="Helical" evidence="2">
    <location>
        <begin position="177"/>
        <end position="195"/>
    </location>
</feature>
<reference evidence="4" key="2">
    <citation type="submission" date="2021-04" db="EMBL/GenBank/DDBJ databases">
        <authorList>
            <person name="Gilroy R."/>
        </authorList>
    </citation>
    <scope>NUCLEOTIDE SEQUENCE</scope>
    <source>
        <strain evidence="4">CHK192-8294</strain>
    </source>
</reference>
<evidence type="ECO:0000259" key="3">
    <source>
        <dbReference type="Pfam" id="PF04892"/>
    </source>
</evidence>
<dbReference type="EMBL" id="DWXO01000089">
    <property type="protein sequence ID" value="HJB81215.1"/>
    <property type="molecule type" value="Genomic_DNA"/>
</dbReference>
<protein>
    <submittedName>
        <fullName evidence="4">VanZ family protein</fullName>
    </submittedName>
</protein>
<evidence type="ECO:0000256" key="1">
    <source>
        <dbReference type="SAM" id="MobiDB-lite"/>
    </source>
</evidence>
<proteinExistence type="predicted"/>
<dbReference type="PANTHER" id="PTHR36834:SF1">
    <property type="entry name" value="INTEGRAL MEMBRANE PROTEIN"/>
    <property type="match status" value="1"/>
</dbReference>
<name>A0A9D2SCG7_9FIRM</name>
<gene>
    <name evidence="4" type="ORF">H9712_09520</name>
</gene>
<feature type="transmembrane region" description="Helical" evidence="2">
    <location>
        <begin position="147"/>
        <end position="165"/>
    </location>
</feature>
<reference evidence="4" key="1">
    <citation type="journal article" date="2021" name="PeerJ">
        <title>Extensive microbial diversity within the chicken gut microbiome revealed by metagenomics and culture.</title>
        <authorList>
            <person name="Gilroy R."/>
            <person name="Ravi A."/>
            <person name="Getino M."/>
            <person name="Pursley I."/>
            <person name="Horton D.L."/>
            <person name="Alikhan N.F."/>
            <person name="Baker D."/>
            <person name="Gharbi K."/>
            <person name="Hall N."/>
            <person name="Watson M."/>
            <person name="Adriaenssens E.M."/>
            <person name="Foster-Nyarko E."/>
            <person name="Jarju S."/>
            <person name="Secka A."/>
            <person name="Antonio M."/>
            <person name="Oren A."/>
            <person name="Chaudhuri R.R."/>
            <person name="La Ragione R."/>
            <person name="Hildebrand F."/>
            <person name="Pallen M.J."/>
        </authorList>
    </citation>
    <scope>NUCLEOTIDE SEQUENCE</scope>
    <source>
        <strain evidence="4">CHK192-8294</strain>
    </source>
</reference>
<dbReference type="AlphaFoldDB" id="A0A9D2SCG7"/>
<accession>A0A9D2SCG7</accession>
<feature type="transmembrane region" description="Helical" evidence="2">
    <location>
        <begin position="14"/>
        <end position="33"/>
    </location>
</feature>
<dbReference type="InterPro" id="IPR053150">
    <property type="entry name" value="Teicoplanin_resist-assoc"/>
</dbReference>
<evidence type="ECO:0000313" key="4">
    <source>
        <dbReference type="EMBL" id="HJB81215.1"/>
    </source>
</evidence>
<keyword evidence="2" id="KW-0812">Transmembrane</keyword>
<feature type="domain" description="VanZ-like" evidence="3">
    <location>
        <begin position="58"/>
        <end position="194"/>
    </location>
</feature>
<sequence length="229" mass="25739">METLLWYLEITLDYIKQMLPCMAIGAGGFLALLHHRRRGLYRRGLQSGVVREIGLFVFVLFCAGLAALTVFPSNFWTVSHWQEAFQGLRPFFPITPLSQSVQYIGWVPTLFRGDRLGAWGFYMVLANALIFVPIGFFVNLLWRKPRWWKGLAVGFCVSFTIEFLQLFVNRSTDVDDLILNTTGAFLGGMIALLLGKLAPKLTRKFQVEVRHGRETGDPKPAPGAGAGQL</sequence>
<keyword evidence="2" id="KW-0472">Membrane</keyword>